<comment type="caution">
    <text evidence="1">The sequence shown here is derived from an EMBL/GenBank/DDBJ whole genome shotgun (WGS) entry which is preliminary data.</text>
</comment>
<organism evidence="1 2">
    <name type="scientific">Dallia pectoralis</name>
    <name type="common">Alaska blackfish</name>
    <dbReference type="NCBI Taxonomy" id="75939"/>
    <lineage>
        <taxon>Eukaryota</taxon>
        <taxon>Metazoa</taxon>
        <taxon>Chordata</taxon>
        <taxon>Craniata</taxon>
        <taxon>Vertebrata</taxon>
        <taxon>Euteleostomi</taxon>
        <taxon>Actinopterygii</taxon>
        <taxon>Neopterygii</taxon>
        <taxon>Teleostei</taxon>
        <taxon>Protacanthopterygii</taxon>
        <taxon>Esociformes</taxon>
        <taxon>Umbridae</taxon>
        <taxon>Dallia</taxon>
    </lineage>
</organism>
<gene>
    <name evidence="1" type="ORF">DPEC_G00192440</name>
</gene>
<dbReference type="Proteomes" id="UP001157502">
    <property type="component" value="Chromosome 15"/>
</dbReference>
<name>A0ACC2GCD7_DALPE</name>
<reference evidence="1" key="1">
    <citation type="submission" date="2021-05" db="EMBL/GenBank/DDBJ databases">
        <authorList>
            <person name="Pan Q."/>
            <person name="Jouanno E."/>
            <person name="Zahm M."/>
            <person name="Klopp C."/>
            <person name="Cabau C."/>
            <person name="Louis A."/>
            <person name="Berthelot C."/>
            <person name="Parey E."/>
            <person name="Roest Crollius H."/>
            <person name="Montfort J."/>
            <person name="Robinson-Rechavi M."/>
            <person name="Bouchez O."/>
            <person name="Lampietro C."/>
            <person name="Lopez Roques C."/>
            <person name="Donnadieu C."/>
            <person name="Postlethwait J."/>
            <person name="Bobe J."/>
            <person name="Dillon D."/>
            <person name="Chandos A."/>
            <person name="von Hippel F."/>
            <person name="Guiguen Y."/>
        </authorList>
    </citation>
    <scope>NUCLEOTIDE SEQUENCE</scope>
    <source>
        <strain evidence="1">YG-Jan2019</strain>
    </source>
</reference>
<proteinExistence type="predicted"/>
<keyword evidence="2" id="KW-1185">Reference proteome</keyword>
<evidence type="ECO:0000313" key="1">
    <source>
        <dbReference type="EMBL" id="KAJ8001256.1"/>
    </source>
</evidence>
<protein>
    <submittedName>
        <fullName evidence="1">Uncharacterized protein</fullName>
    </submittedName>
</protein>
<sequence length="80" mass="8114">MFAVTSNASSAVTTTPVAAAATTTPAVGTSRAATVTAPSRAGTAGKTSDLRAAFGSNATLEDLTELMKSLARRFIKRELP</sequence>
<accession>A0ACC2GCD7</accession>
<dbReference type="EMBL" id="CM055742">
    <property type="protein sequence ID" value="KAJ8001256.1"/>
    <property type="molecule type" value="Genomic_DNA"/>
</dbReference>
<evidence type="ECO:0000313" key="2">
    <source>
        <dbReference type="Proteomes" id="UP001157502"/>
    </source>
</evidence>